<name>A0AA87YAG6_9BURK</name>
<dbReference type="EMBL" id="BMWW01000006">
    <property type="protein sequence ID" value="GGY99254.1"/>
    <property type="molecule type" value="Genomic_DNA"/>
</dbReference>
<gene>
    <name evidence="1" type="ORF">GCM10007388_36090</name>
</gene>
<comment type="caution">
    <text evidence="1">The sequence shown here is derived from an EMBL/GenBank/DDBJ whole genome shotgun (WGS) entry which is preliminary data.</text>
</comment>
<reference evidence="1" key="1">
    <citation type="journal article" date="2014" name="Int. J. Syst. Evol. Microbiol.">
        <title>Complete genome sequence of Corynebacterium casei LMG S-19264T (=DSM 44701T), isolated from a smear-ripened cheese.</title>
        <authorList>
            <consortium name="US DOE Joint Genome Institute (JGI-PGF)"/>
            <person name="Walter F."/>
            <person name="Albersmeier A."/>
            <person name="Kalinowski J."/>
            <person name="Ruckert C."/>
        </authorList>
    </citation>
    <scope>NUCLEOTIDE SEQUENCE</scope>
    <source>
        <strain evidence="1">KCTC 12344</strain>
    </source>
</reference>
<organism evidence="1 2">
    <name type="scientific">Pseudoduganella plicata</name>
    <dbReference type="NCBI Taxonomy" id="321984"/>
    <lineage>
        <taxon>Bacteria</taxon>
        <taxon>Pseudomonadati</taxon>
        <taxon>Pseudomonadota</taxon>
        <taxon>Betaproteobacteria</taxon>
        <taxon>Burkholderiales</taxon>
        <taxon>Oxalobacteraceae</taxon>
        <taxon>Telluria group</taxon>
        <taxon>Pseudoduganella</taxon>
    </lineage>
</organism>
<dbReference type="Proteomes" id="UP000619512">
    <property type="component" value="Unassembled WGS sequence"/>
</dbReference>
<dbReference type="AlphaFoldDB" id="A0AA87YAG6"/>
<proteinExistence type="predicted"/>
<protein>
    <submittedName>
        <fullName evidence="1">Uncharacterized protein</fullName>
    </submittedName>
</protein>
<accession>A0AA87YAG6</accession>
<reference evidence="1" key="2">
    <citation type="submission" date="2022-12" db="EMBL/GenBank/DDBJ databases">
        <authorList>
            <person name="Sun Q."/>
            <person name="Kim S."/>
        </authorList>
    </citation>
    <scope>NUCLEOTIDE SEQUENCE</scope>
    <source>
        <strain evidence="1">KCTC 12344</strain>
    </source>
</reference>
<evidence type="ECO:0000313" key="1">
    <source>
        <dbReference type="EMBL" id="GGY99254.1"/>
    </source>
</evidence>
<sequence>MDLQRAKQPGKIHLLSRGDALVAENQHMVLQVRGVDALQGRAVQRLVEIEAYDFGANRAIERTYFERIATDDCT</sequence>
<evidence type="ECO:0000313" key="2">
    <source>
        <dbReference type="Proteomes" id="UP000619512"/>
    </source>
</evidence>